<evidence type="ECO:0000313" key="2">
    <source>
        <dbReference type="EMBL" id="OYO16158.1"/>
    </source>
</evidence>
<protein>
    <recommendedName>
        <fullName evidence="4">Methionine/alanine import family NSS transporter small subunit</fullName>
    </recommendedName>
</protein>
<keyword evidence="1" id="KW-0472">Membrane</keyword>
<name>A0A255GJY5_9ACTN</name>
<evidence type="ECO:0000313" key="3">
    <source>
        <dbReference type="Proteomes" id="UP000215896"/>
    </source>
</evidence>
<dbReference type="NCBIfam" id="NF033493">
    <property type="entry name" value="MetS_like_NSS"/>
    <property type="match status" value="1"/>
</dbReference>
<accession>A0A4R6LK48</accession>
<keyword evidence="1" id="KW-0812">Transmembrane</keyword>
<accession>A0A255GJY5</accession>
<evidence type="ECO:0000256" key="1">
    <source>
        <dbReference type="SAM" id="Phobius"/>
    </source>
</evidence>
<feature type="transmembrane region" description="Helical" evidence="1">
    <location>
        <begin position="6"/>
        <end position="28"/>
    </location>
</feature>
<keyword evidence="3" id="KW-1185">Reference proteome</keyword>
<organism evidence="2 3">
    <name type="scientific">Enemella evansiae</name>
    <dbReference type="NCBI Taxonomy" id="2016499"/>
    <lineage>
        <taxon>Bacteria</taxon>
        <taxon>Bacillati</taxon>
        <taxon>Actinomycetota</taxon>
        <taxon>Actinomycetes</taxon>
        <taxon>Propionibacteriales</taxon>
        <taxon>Propionibacteriaceae</taxon>
        <taxon>Enemella</taxon>
    </lineage>
</organism>
<reference evidence="2 3" key="1">
    <citation type="submission" date="2017-07" db="EMBL/GenBank/DDBJ databases">
        <title>Draft whole genome sequences of clinical Proprionibacteriaceae strains.</title>
        <authorList>
            <person name="Bernier A.-M."/>
            <person name="Bernard K."/>
            <person name="Domingo M.-C."/>
        </authorList>
    </citation>
    <scope>NUCLEOTIDE SEQUENCE [LARGE SCALE GENOMIC DNA]</scope>
    <source>
        <strain evidence="2 3">NML 030167</strain>
    </source>
</reference>
<dbReference type="InterPro" id="IPR031596">
    <property type="entry name" value="MaAIMP_sms"/>
</dbReference>
<gene>
    <name evidence="2" type="ORF">CGZ94_05435</name>
</gene>
<dbReference type="OrthoDB" id="6712920at2"/>
<dbReference type="Pfam" id="PF16951">
    <property type="entry name" value="MaAIMP_sms"/>
    <property type="match status" value="1"/>
</dbReference>
<comment type="caution">
    <text evidence="2">The sequence shown here is derived from an EMBL/GenBank/DDBJ whole genome shotgun (WGS) entry which is preliminary data.</text>
</comment>
<keyword evidence="1" id="KW-1133">Transmembrane helix</keyword>
<dbReference type="RefSeq" id="WP_094357824.1">
    <property type="nucleotide sequence ID" value="NZ_NMVK01000014.1"/>
</dbReference>
<sequence>MTPIAIAMMVLAIVVLWGGLAAAVFNLWRHGRATR</sequence>
<dbReference type="AlphaFoldDB" id="A0A255GJY5"/>
<proteinExistence type="predicted"/>
<dbReference type="Proteomes" id="UP000215896">
    <property type="component" value="Unassembled WGS sequence"/>
</dbReference>
<evidence type="ECO:0008006" key="4">
    <source>
        <dbReference type="Google" id="ProtNLM"/>
    </source>
</evidence>
<dbReference type="EMBL" id="NMVO01000005">
    <property type="protein sequence ID" value="OYO16158.1"/>
    <property type="molecule type" value="Genomic_DNA"/>
</dbReference>